<evidence type="ECO:0000256" key="1">
    <source>
        <dbReference type="SAM" id="MobiDB-lite"/>
    </source>
</evidence>
<organism evidence="4 5">
    <name type="scientific">Mycobacterium kubicae</name>
    <dbReference type="NCBI Taxonomy" id="120959"/>
    <lineage>
        <taxon>Bacteria</taxon>
        <taxon>Bacillati</taxon>
        <taxon>Actinomycetota</taxon>
        <taxon>Actinomycetes</taxon>
        <taxon>Mycobacteriales</taxon>
        <taxon>Mycobacteriaceae</taxon>
        <taxon>Mycobacterium</taxon>
        <taxon>Mycobacterium simiae complex</taxon>
    </lineage>
</organism>
<gene>
    <name evidence="4" type="ORF">I2456_19860</name>
</gene>
<dbReference type="GO" id="GO:0008933">
    <property type="term" value="F:peptidoglycan lytic transglycosylase activity"/>
    <property type="evidence" value="ECO:0007669"/>
    <property type="project" value="TreeGrafter"/>
</dbReference>
<evidence type="ECO:0000313" key="4">
    <source>
        <dbReference type="EMBL" id="QPI36702.1"/>
    </source>
</evidence>
<name>A0AAX1J872_9MYCO</name>
<reference evidence="4" key="1">
    <citation type="submission" date="2020-11" db="EMBL/GenBank/DDBJ databases">
        <title>Intraspecies plasmid and genomic variation of Mycobacterium kubicae revealed by the complete genome sequences of two clinical isolates.</title>
        <authorList>
            <person name="Hendrix J.R."/>
            <person name="Epperson L.E."/>
            <person name="Honda J.R."/>
            <person name="Strong M."/>
        </authorList>
    </citation>
    <scope>NUCLEOTIDE SEQUENCE</scope>
    <source>
        <strain evidence="4">JCM 13573</strain>
    </source>
</reference>
<dbReference type="PANTHER" id="PTHR30163">
    <property type="entry name" value="MEMBRANE-BOUND LYTIC MUREIN TRANSGLYCOSYLASE B"/>
    <property type="match status" value="1"/>
</dbReference>
<dbReference type="InterPro" id="IPR031304">
    <property type="entry name" value="SLT_2"/>
</dbReference>
<dbReference type="InterPro" id="IPR023346">
    <property type="entry name" value="Lysozyme-like_dom_sf"/>
</dbReference>
<feature type="domain" description="Transglycosylase SLT" evidence="3">
    <location>
        <begin position="193"/>
        <end position="247"/>
    </location>
</feature>
<dbReference type="GO" id="GO:0009253">
    <property type="term" value="P:peptidoglycan catabolic process"/>
    <property type="evidence" value="ECO:0007669"/>
    <property type="project" value="TreeGrafter"/>
</dbReference>
<dbReference type="Pfam" id="PF13406">
    <property type="entry name" value="SLT_2"/>
    <property type="match status" value="1"/>
</dbReference>
<dbReference type="PRINTS" id="PR01217">
    <property type="entry name" value="PRICHEXTENSN"/>
</dbReference>
<feature type="transmembrane region" description="Helical" evidence="2">
    <location>
        <begin position="21"/>
        <end position="42"/>
    </location>
</feature>
<accession>A0AAX1J872</accession>
<proteinExistence type="predicted"/>
<keyword evidence="2" id="KW-1133">Transmembrane helix</keyword>
<evidence type="ECO:0000256" key="2">
    <source>
        <dbReference type="SAM" id="Phobius"/>
    </source>
</evidence>
<dbReference type="Gene3D" id="1.10.530.10">
    <property type="match status" value="1"/>
</dbReference>
<dbReference type="CDD" id="cd13399">
    <property type="entry name" value="Slt35-like"/>
    <property type="match status" value="1"/>
</dbReference>
<dbReference type="KEGG" id="mku:I2456_19860"/>
<evidence type="ECO:0000313" key="5">
    <source>
        <dbReference type="Proteomes" id="UP000663583"/>
    </source>
</evidence>
<dbReference type="SUPFAM" id="SSF53955">
    <property type="entry name" value="Lysozyme-like"/>
    <property type="match status" value="1"/>
</dbReference>
<dbReference type="EMBL" id="CP065047">
    <property type="protein sequence ID" value="QPI36702.1"/>
    <property type="molecule type" value="Genomic_DNA"/>
</dbReference>
<dbReference type="PANTHER" id="PTHR30163:SF8">
    <property type="entry name" value="LYTIC MUREIN TRANSGLYCOSYLASE"/>
    <property type="match status" value="1"/>
</dbReference>
<dbReference type="InterPro" id="IPR043426">
    <property type="entry name" value="MltB-like"/>
</dbReference>
<dbReference type="Proteomes" id="UP000663583">
    <property type="component" value="Chromosome"/>
</dbReference>
<keyword evidence="2" id="KW-0472">Membrane</keyword>
<protein>
    <submittedName>
        <fullName evidence="4">Lytic murein transglycosylase</fullName>
    </submittedName>
</protein>
<feature type="compositionally biased region" description="Low complexity" evidence="1">
    <location>
        <begin position="427"/>
        <end position="438"/>
    </location>
</feature>
<feature type="compositionally biased region" description="Pro residues" evidence="1">
    <location>
        <begin position="439"/>
        <end position="458"/>
    </location>
</feature>
<keyword evidence="2" id="KW-0812">Transmembrane</keyword>
<evidence type="ECO:0000259" key="3">
    <source>
        <dbReference type="Pfam" id="PF13406"/>
    </source>
</evidence>
<feature type="compositionally biased region" description="Pro residues" evidence="1">
    <location>
        <begin position="397"/>
        <end position="426"/>
    </location>
</feature>
<feature type="region of interest" description="Disordered" evidence="1">
    <location>
        <begin position="397"/>
        <end position="467"/>
    </location>
</feature>
<dbReference type="RefSeq" id="WP_085073604.1">
    <property type="nucleotide sequence ID" value="NZ_BLKU01000005.1"/>
</dbReference>
<dbReference type="AlphaFoldDB" id="A0AAX1J872"/>
<sequence>MRIGGRWGAHPAVAKVRQRAYAARTPVFGVAVITPLIFAGAVGGAPPAFPGKTPVRTAITPVAAVAPSPHTDLSGPVVISTERPPTSFHVAAASSSAPPPPMIVNAPGALGIPIMALSAYRNAEQKMAAAEPGCGVSWNLLAGIGRIESGHAGGGAVDARGTAVNPIYGPSLDGTLPGNEVIVQGNVGNRVTYARAMGPMQFLPGTWARYAVDGDGDGVPDPQNLFDSTLAAARYLCSGGLNLRDPAQVTAAILRYNNSMPYAQNVLGWAAAYATGVVPVDLPPITGPPPPIGDAHLEHPEGLGPGLPMNVNGLGSNDPMTHIPLIDFGPPQLISQTPAWQQPMWPWMAPAPALQAPAPVATPGCTLICIGAQNAPESAPPGVGPVPAGGIVIAPPAPAAPPPSDPLAPPVAPAPAAPALPVPPAGPAAANPAAGPNASPAPKPAGPPQSPAPKPPQGNEPVFTPVS</sequence>